<keyword evidence="3" id="KW-1185">Reference proteome</keyword>
<organism evidence="2 3">
    <name type="scientific">Parascedosporium putredinis</name>
    <dbReference type="NCBI Taxonomy" id="1442378"/>
    <lineage>
        <taxon>Eukaryota</taxon>
        <taxon>Fungi</taxon>
        <taxon>Dikarya</taxon>
        <taxon>Ascomycota</taxon>
        <taxon>Pezizomycotina</taxon>
        <taxon>Sordariomycetes</taxon>
        <taxon>Hypocreomycetidae</taxon>
        <taxon>Microascales</taxon>
        <taxon>Microascaceae</taxon>
        <taxon>Parascedosporium</taxon>
    </lineage>
</organism>
<sequence>MPALPVGPETLNHGFIEVRNIILRRAVDHSILETVAVTFTIFISMGALMYWGIVKGGDCACGGKKR</sequence>
<dbReference type="EMBL" id="CALLCH030000004">
    <property type="protein sequence ID" value="CAI4212395.1"/>
    <property type="molecule type" value="Genomic_DNA"/>
</dbReference>
<gene>
    <name evidence="2" type="ORF">PPNO1_LOCUS2158</name>
</gene>
<proteinExistence type="predicted"/>
<name>A0A9P1GYN5_9PEZI</name>
<dbReference type="OrthoDB" id="5227623at2759"/>
<protein>
    <submittedName>
        <fullName evidence="2">Uncharacterized protein</fullName>
    </submittedName>
</protein>
<reference evidence="2" key="1">
    <citation type="submission" date="2022-11" db="EMBL/GenBank/DDBJ databases">
        <authorList>
            <person name="Scott C."/>
            <person name="Bruce N."/>
        </authorList>
    </citation>
    <scope>NUCLEOTIDE SEQUENCE</scope>
</reference>
<evidence type="ECO:0000313" key="3">
    <source>
        <dbReference type="Proteomes" id="UP000838763"/>
    </source>
</evidence>
<keyword evidence="1" id="KW-1133">Transmembrane helix</keyword>
<comment type="caution">
    <text evidence="2">The sequence shown here is derived from an EMBL/GenBank/DDBJ whole genome shotgun (WGS) entry which is preliminary data.</text>
</comment>
<keyword evidence="1" id="KW-0812">Transmembrane</keyword>
<evidence type="ECO:0000256" key="1">
    <source>
        <dbReference type="SAM" id="Phobius"/>
    </source>
</evidence>
<evidence type="ECO:0000313" key="2">
    <source>
        <dbReference type="EMBL" id="CAI4212395.1"/>
    </source>
</evidence>
<feature type="transmembrane region" description="Helical" evidence="1">
    <location>
        <begin position="31"/>
        <end position="53"/>
    </location>
</feature>
<dbReference type="Proteomes" id="UP000838763">
    <property type="component" value="Unassembled WGS sequence"/>
</dbReference>
<accession>A0A9P1GYN5</accession>
<dbReference type="AlphaFoldDB" id="A0A9P1GYN5"/>
<keyword evidence="1" id="KW-0472">Membrane</keyword>